<keyword evidence="7" id="KW-1185">Reference proteome</keyword>
<keyword evidence="5" id="KW-0560">Oxidoreductase</keyword>
<dbReference type="AlphaFoldDB" id="A1C7M6"/>
<dbReference type="eggNOG" id="KOG1399">
    <property type="taxonomic scope" value="Eukaryota"/>
</dbReference>
<keyword evidence="4" id="KW-0274">FAD</keyword>
<dbReference type="RefSeq" id="XP_001275823.1">
    <property type="nucleotide sequence ID" value="XM_001275822.1"/>
</dbReference>
<dbReference type="KEGG" id="act:ACLA_074340"/>
<protein>
    <submittedName>
        <fullName evidence="6">Monooxygenase</fullName>
    </submittedName>
</protein>
<dbReference type="PANTHER" id="PTHR42877:SF5">
    <property type="entry name" value="L-ORNITHINE N(5)-MONOOXYGENASE-RELATED"/>
    <property type="match status" value="1"/>
</dbReference>
<dbReference type="PANTHER" id="PTHR42877">
    <property type="entry name" value="L-ORNITHINE N(5)-MONOOXYGENASE-RELATED"/>
    <property type="match status" value="1"/>
</dbReference>
<evidence type="ECO:0000256" key="5">
    <source>
        <dbReference type="ARBA" id="ARBA00023002"/>
    </source>
</evidence>
<dbReference type="InterPro" id="IPR051209">
    <property type="entry name" value="FAD-bind_Monooxygenase_sf"/>
</dbReference>
<dbReference type="EMBL" id="DS027045">
    <property type="protein sequence ID" value="EAW14397.1"/>
    <property type="molecule type" value="Genomic_DNA"/>
</dbReference>
<dbReference type="Pfam" id="PF00743">
    <property type="entry name" value="FMO-like"/>
    <property type="match status" value="1"/>
</dbReference>
<evidence type="ECO:0000256" key="4">
    <source>
        <dbReference type="ARBA" id="ARBA00022827"/>
    </source>
</evidence>
<dbReference type="HOGENOM" id="CLU_006937_7_0_1"/>
<dbReference type="VEuPathDB" id="FungiDB:ACLA_074340"/>
<evidence type="ECO:0000256" key="2">
    <source>
        <dbReference type="ARBA" id="ARBA00010139"/>
    </source>
</evidence>
<keyword evidence="3" id="KW-0285">Flavoprotein</keyword>
<dbReference type="GO" id="GO:0004499">
    <property type="term" value="F:N,N-dimethylaniline monooxygenase activity"/>
    <property type="evidence" value="ECO:0007669"/>
    <property type="project" value="InterPro"/>
</dbReference>
<dbReference type="GO" id="GO:0050660">
    <property type="term" value="F:flavin adenine dinucleotide binding"/>
    <property type="evidence" value="ECO:0007669"/>
    <property type="project" value="InterPro"/>
</dbReference>
<comment type="similarity">
    <text evidence="2">Belongs to the FAD-binding monooxygenase family.</text>
</comment>
<dbReference type="OrthoDB" id="74360at2759"/>
<keyword evidence="6" id="KW-0503">Monooxygenase</keyword>
<dbReference type="GeneID" id="4707743"/>
<organism evidence="6 7">
    <name type="scientific">Aspergillus clavatus (strain ATCC 1007 / CBS 513.65 / DSM 816 / NCTC 3887 / NRRL 1 / QM 1276 / 107)</name>
    <dbReference type="NCBI Taxonomy" id="344612"/>
    <lineage>
        <taxon>Eukaryota</taxon>
        <taxon>Fungi</taxon>
        <taxon>Dikarya</taxon>
        <taxon>Ascomycota</taxon>
        <taxon>Pezizomycotina</taxon>
        <taxon>Eurotiomycetes</taxon>
        <taxon>Eurotiomycetidae</taxon>
        <taxon>Eurotiales</taxon>
        <taxon>Aspergillaceae</taxon>
        <taxon>Aspergillus</taxon>
        <taxon>Aspergillus subgen. Fumigati</taxon>
    </lineage>
</organism>
<dbReference type="GO" id="GO:0050661">
    <property type="term" value="F:NADP binding"/>
    <property type="evidence" value="ECO:0007669"/>
    <property type="project" value="InterPro"/>
</dbReference>
<dbReference type="Proteomes" id="UP000006701">
    <property type="component" value="Unassembled WGS sequence"/>
</dbReference>
<proteinExistence type="inferred from homology"/>
<evidence type="ECO:0000313" key="6">
    <source>
        <dbReference type="EMBL" id="EAW14397.1"/>
    </source>
</evidence>
<dbReference type="InterPro" id="IPR036188">
    <property type="entry name" value="FAD/NAD-bd_sf"/>
</dbReference>
<dbReference type="Gene3D" id="3.50.50.60">
    <property type="entry name" value="FAD/NAD(P)-binding domain"/>
    <property type="match status" value="2"/>
</dbReference>
<name>A1C7M6_ASPCL</name>
<evidence type="ECO:0000256" key="1">
    <source>
        <dbReference type="ARBA" id="ARBA00001974"/>
    </source>
</evidence>
<dbReference type="SUPFAM" id="SSF51905">
    <property type="entry name" value="FAD/NAD(P)-binding domain"/>
    <property type="match status" value="2"/>
</dbReference>
<dbReference type="InterPro" id="IPR020946">
    <property type="entry name" value="Flavin_mOase-like"/>
</dbReference>
<dbReference type="OMA" id="PWSSFYM"/>
<gene>
    <name evidence="6" type="ORF">ACLA_074340</name>
</gene>
<sequence length="558" mass="62432">MCEESGQMGIRSQGMGRGGWGFLCISSTSQQILPKKKTPSASMSASASTPSPFVQVMIIGAGFSGLAMACQMKLKLKCKDFVIYDRASASGGTWWANQYPGCGVDIPAVFYSLSFAPNPGFSKVFPKQSEILQYFNKVATDHGIPPHMVFHTQWEGAEWKEDTSSWRVQLRNLATNQCFEQECKVLISAVGGLSVPKPFSMRGMETFKGEIMHTAEWKHDVVLDGKDVVVIGNGASAAQLIPAILKQCKSVTQFIRTPQHYMPSQNNTIHPLLRTAFRFIPILLWLIRTAVFLYLETTGPYFGLTEAGSALRKVAVEKSQRYIQANSPESYWSLLLPKFELGCKRRVFDNDEYIACLRKQNIYLTDEKIAALQPDSVLTKSGAVYPAQIIILATGFALRQFDIQLYGRDGLSREDHWKQLGSKSAFKTVAMAGFPNFFYVLGPHSGRGHTSTLFAVESFVGLIIRAMKPVINGHAQLVEINSHSERVFYERTMTALDQTVFQNNCGSWFIDQKSGLNWFSYPWSSFEMWFSTHIEGMNDWIYKVSLAVSELSRCISAN</sequence>
<comment type="cofactor">
    <cofactor evidence="1">
        <name>FAD</name>
        <dbReference type="ChEBI" id="CHEBI:57692"/>
    </cofactor>
</comment>
<evidence type="ECO:0000256" key="3">
    <source>
        <dbReference type="ARBA" id="ARBA00022630"/>
    </source>
</evidence>
<accession>A1C7M6</accession>
<reference evidence="6 7" key="1">
    <citation type="journal article" date="2008" name="PLoS Genet.">
        <title>Genomic islands in the pathogenic filamentous fungus Aspergillus fumigatus.</title>
        <authorList>
            <person name="Fedorova N.D."/>
            <person name="Khaldi N."/>
            <person name="Joardar V.S."/>
            <person name="Maiti R."/>
            <person name="Amedeo P."/>
            <person name="Anderson M.J."/>
            <person name="Crabtree J."/>
            <person name="Silva J.C."/>
            <person name="Badger J.H."/>
            <person name="Albarraq A."/>
            <person name="Angiuoli S."/>
            <person name="Bussey H."/>
            <person name="Bowyer P."/>
            <person name="Cotty P.J."/>
            <person name="Dyer P.S."/>
            <person name="Egan A."/>
            <person name="Galens K."/>
            <person name="Fraser-Liggett C.M."/>
            <person name="Haas B.J."/>
            <person name="Inman J.M."/>
            <person name="Kent R."/>
            <person name="Lemieux S."/>
            <person name="Malavazi I."/>
            <person name="Orvis J."/>
            <person name="Roemer T."/>
            <person name="Ronning C.M."/>
            <person name="Sundaram J.P."/>
            <person name="Sutton G."/>
            <person name="Turner G."/>
            <person name="Venter J.C."/>
            <person name="White O.R."/>
            <person name="Whitty B.R."/>
            <person name="Youngman P."/>
            <person name="Wolfe K.H."/>
            <person name="Goldman G.H."/>
            <person name="Wortman J.R."/>
            <person name="Jiang B."/>
            <person name="Denning D.W."/>
            <person name="Nierman W.C."/>
        </authorList>
    </citation>
    <scope>NUCLEOTIDE SEQUENCE [LARGE SCALE GENOMIC DNA]</scope>
    <source>
        <strain evidence="7">ATCC 1007 / CBS 513.65 / DSM 816 / NCTC 3887 / NRRL 1</strain>
    </source>
</reference>
<evidence type="ECO:0000313" key="7">
    <source>
        <dbReference type="Proteomes" id="UP000006701"/>
    </source>
</evidence>